<feature type="domain" description="DUF4283" evidence="1">
    <location>
        <begin position="34"/>
        <end position="106"/>
    </location>
</feature>
<feature type="domain" description="Zinc knuckle CX2CX4HX4C" evidence="2">
    <location>
        <begin position="169"/>
        <end position="216"/>
    </location>
</feature>
<dbReference type="Pfam" id="PF14111">
    <property type="entry name" value="DUF4283"/>
    <property type="match status" value="1"/>
</dbReference>
<evidence type="ECO:0000259" key="2">
    <source>
        <dbReference type="Pfam" id="PF14392"/>
    </source>
</evidence>
<dbReference type="PANTHER" id="PTHR31286:SF153">
    <property type="entry name" value="DUF4283 DOMAIN PROTEIN"/>
    <property type="match status" value="1"/>
</dbReference>
<sequence length="308" mass="36518">MEADTVNMSLEDEEEESIPCERELNNDDEDRWICLVGRALIDCVIHFLPLKRTMADLWHPLGVIITYLGGKRYLFRVFYEVDIKRVLDIMSWTFNRHLLIFHRLSIGEYPKQISLFYSYFWIQVHNLPYRVISEGLARKLGEFVGQFIQFDVALISRGEQRYMRFRVKIDLRLALKRKKKLTLTKGQEGYAYFQYVRLPLFCFLCGKLGHWEGFFPVRKIIEIQEVIFGWNLSLRAPSRNELLARSIWLMEELPSEIKKDNSSIGMELYGRGRRRIDGEDFSQREWSVGQREAIIEDTPVKYGEGKIR</sequence>
<evidence type="ECO:0000259" key="1">
    <source>
        <dbReference type="Pfam" id="PF14111"/>
    </source>
</evidence>
<dbReference type="OrthoDB" id="1938170at2759"/>
<dbReference type="PANTHER" id="PTHR31286">
    <property type="entry name" value="GLYCINE-RICH CELL WALL STRUCTURAL PROTEIN 1.8-LIKE"/>
    <property type="match status" value="1"/>
</dbReference>
<dbReference type="EMBL" id="JABEZY010000003">
    <property type="protein sequence ID" value="MBA0735304.1"/>
    <property type="molecule type" value="Genomic_DNA"/>
</dbReference>
<evidence type="ECO:0000313" key="4">
    <source>
        <dbReference type="Proteomes" id="UP000593579"/>
    </source>
</evidence>
<gene>
    <name evidence="3" type="ORF">Gogos_019165</name>
</gene>
<dbReference type="AlphaFoldDB" id="A0A7J9BGM1"/>
<dbReference type="InterPro" id="IPR040256">
    <property type="entry name" value="At4g02000-like"/>
</dbReference>
<organism evidence="3 4">
    <name type="scientific">Gossypium gossypioides</name>
    <name type="common">Mexican cotton</name>
    <name type="synonym">Selera gossypioides</name>
    <dbReference type="NCBI Taxonomy" id="34282"/>
    <lineage>
        <taxon>Eukaryota</taxon>
        <taxon>Viridiplantae</taxon>
        <taxon>Streptophyta</taxon>
        <taxon>Embryophyta</taxon>
        <taxon>Tracheophyta</taxon>
        <taxon>Spermatophyta</taxon>
        <taxon>Magnoliopsida</taxon>
        <taxon>eudicotyledons</taxon>
        <taxon>Gunneridae</taxon>
        <taxon>Pentapetalae</taxon>
        <taxon>rosids</taxon>
        <taxon>malvids</taxon>
        <taxon>Malvales</taxon>
        <taxon>Malvaceae</taxon>
        <taxon>Malvoideae</taxon>
        <taxon>Gossypium</taxon>
    </lineage>
</organism>
<accession>A0A7J9BGM1</accession>
<dbReference type="Pfam" id="PF14392">
    <property type="entry name" value="zf-CCHC_4"/>
    <property type="match status" value="1"/>
</dbReference>
<dbReference type="InterPro" id="IPR025836">
    <property type="entry name" value="Zn_knuckle_CX2CX4HX4C"/>
</dbReference>
<keyword evidence="4" id="KW-1185">Reference proteome</keyword>
<protein>
    <recommendedName>
        <fullName evidence="5">DUF4283 domain-containing protein</fullName>
    </recommendedName>
</protein>
<comment type="caution">
    <text evidence="3">The sequence shown here is derived from an EMBL/GenBank/DDBJ whole genome shotgun (WGS) entry which is preliminary data.</text>
</comment>
<reference evidence="3 4" key="1">
    <citation type="journal article" date="2019" name="Genome Biol. Evol.">
        <title>Insights into the evolution of the New World diploid cottons (Gossypium, subgenus Houzingenia) based on genome sequencing.</title>
        <authorList>
            <person name="Grover C.E."/>
            <person name="Arick M.A. 2nd"/>
            <person name="Thrash A."/>
            <person name="Conover J.L."/>
            <person name="Sanders W.S."/>
            <person name="Peterson D.G."/>
            <person name="Frelichowski J.E."/>
            <person name="Scheffler J.A."/>
            <person name="Scheffler B.E."/>
            <person name="Wendel J.F."/>
        </authorList>
    </citation>
    <scope>NUCLEOTIDE SEQUENCE [LARGE SCALE GENOMIC DNA]</scope>
    <source>
        <strain evidence="3">5</strain>
        <tissue evidence="3">Leaf</tissue>
    </source>
</reference>
<proteinExistence type="predicted"/>
<evidence type="ECO:0008006" key="5">
    <source>
        <dbReference type="Google" id="ProtNLM"/>
    </source>
</evidence>
<dbReference type="Proteomes" id="UP000593579">
    <property type="component" value="Unassembled WGS sequence"/>
</dbReference>
<dbReference type="InterPro" id="IPR025558">
    <property type="entry name" value="DUF4283"/>
</dbReference>
<name>A0A7J9BGM1_GOSGO</name>
<evidence type="ECO:0000313" key="3">
    <source>
        <dbReference type="EMBL" id="MBA0735304.1"/>
    </source>
</evidence>